<dbReference type="Pfam" id="PF13673">
    <property type="entry name" value="Acetyltransf_10"/>
    <property type="match status" value="1"/>
</dbReference>
<evidence type="ECO:0000259" key="1">
    <source>
        <dbReference type="PROSITE" id="PS51186"/>
    </source>
</evidence>
<dbReference type="AlphaFoldDB" id="A0AAJ5UHL3"/>
<evidence type="ECO:0000313" key="3">
    <source>
        <dbReference type="Proteomes" id="UP001210130"/>
    </source>
</evidence>
<dbReference type="InterPro" id="IPR000182">
    <property type="entry name" value="GNAT_dom"/>
</dbReference>
<evidence type="ECO:0000313" key="2">
    <source>
        <dbReference type="EMBL" id="WBW63995.1"/>
    </source>
</evidence>
<dbReference type="SUPFAM" id="SSF55729">
    <property type="entry name" value="Acyl-CoA N-acyltransferases (Nat)"/>
    <property type="match status" value="1"/>
</dbReference>
<feature type="domain" description="N-acetyltransferase" evidence="1">
    <location>
        <begin position="1"/>
        <end position="148"/>
    </location>
</feature>
<dbReference type="PROSITE" id="PS51186">
    <property type="entry name" value="GNAT"/>
    <property type="match status" value="1"/>
</dbReference>
<dbReference type="EC" id="2.3.1.-" evidence="2"/>
<dbReference type="RefSeq" id="WP_227699383.1">
    <property type="nucleotide sequence ID" value="NZ_CP041247.1"/>
</dbReference>
<keyword evidence="3" id="KW-1185">Reference proteome</keyword>
<dbReference type="EMBL" id="CP112887">
    <property type="protein sequence ID" value="WBW63995.1"/>
    <property type="molecule type" value="Genomic_DNA"/>
</dbReference>
<accession>A0AAJ5UHL3</accession>
<reference evidence="2 3" key="1">
    <citation type="journal article" date="2023" name="Microbiol. Resour. Announc.">
        <title>Complete Genome Sequence of the First Colistin-Resistant Raoultella electrica Strain.</title>
        <authorList>
            <person name="Aldeia C."/>
            <person name="Campos-Madueno E.I."/>
            <person name="Sendi P."/>
            <person name="Endimiani A."/>
        </authorList>
    </citation>
    <scope>NUCLEOTIDE SEQUENCE [LARGE SCALE GENOMIC DNA]</scope>
    <source>
        <strain evidence="2 3">S2-IND-01-C</strain>
    </source>
</reference>
<keyword evidence="2" id="KW-0808">Transferase</keyword>
<dbReference type="CDD" id="cd04301">
    <property type="entry name" value="NAT_SF"/>
    <property type="match status" value="1"/>
</dbReference>
<dbReference type="PANTHER" id="PTHR43451:SF1">
    <property type="entry name" value="ACETYLTRANSFERASE"/>
    <property type="match status" value="1"/>
</dbReference>
<dbReference type="InterPro" id="IPR052564">
    <property type="entry name" value="N-acetyltrans/Recomb-assoc"/>
</dbReference>
<dbReference type="Gene3D" id="3.40.630.30">
    <property type="match status" value="1"/>
</dbReference>
<organism evidence="2 3">
    <name type="scientific">Klebsiella electrica</name>
    <dbReference type="NCBI Taxonomy" id="1259973"/>
    <lineage>
        <taxon>Bacteria</taxon>
        <taxon>Pseudomonadati</taxon>
        <taxon>Pseudomonadota</taxon>
        <taxon>Gammaproteobacteria</taxon>
        <taxon>Enterobacterales</taxon>
        <taxon>Enterobacteriaceae</taxon>
        <taxon>Klebsiella/Raoultella group</taxon>
        <taxon>Klebsiella</taxon>
    </lineage>
</organism>
<dbReference type="Proteomes" id="UP001210130">
    <property type="component" value="Chromosome"/>
</dbReference>
<dbReference type="GO" id="GO:0016747">
    <property type="term" value="F:acyltransferase activity, transferring groups other than amino-acyl groups"/>
    <property type="evidence" value="ECO:0007669"/>
    <property type="project" value="InterPro"/>
</dbReference>
<proteinExistence type="predicted"/>
<dbReference type="PANTHER" id="PTHR43451">
    <property type="entry name" value="ACETYLTRANSFERASE (GNAT) FAMILY PROTEIN"/>
    <property type="match status" value="1"/>
</dbReference>
<sequence length="150" mass="17214">MKIRPYRDDDFTALCALFLRAVQETACHDYSPRQIAAWAQVDEARWRLKIRDSVVWVAVIDQHPVGFITAVDRYIDLLFVAPEYGRRGIASALLKELFTRIPHGSLTVAASITAKPCFERHGFRVVEEQQVVVRGETLINYRMEKVRQPG</sequence>
<keyword evidence="2" id="KW-0012">Acyltransferase</keyword>
<dbReference type="InterPro" id="IPR016181">
    <property type="entry name" value="Acyl_CoA_acyltransferase"/>
</dbReference>
<dbReference type="NCBIfam" id="NF007338">
    <property type="entry name" value="PRK09831.1"/>
    <property type="match status" value="1"/>
</dbReference>
<gene>
    <name evidence="2" type="ORF">OR613_21300</name>
</gene>
<name>A0AAJ5UHL3_9ENTR</name>
<protein>
    <submittedName>
        <fullName evidence="2">GNAT family N-acetyltransferase</fullName>
        <ecNumber evidence="2">2.3.1.-</ecNumber>
    </submittedName>
</protein>